<keyword evidence="7" id="KW-1185">Reference proteome</keyword>
<dbReference type="PANTHER" id="PTHR30118">
    <property type="entry name" value="HTH-TYPE TRANSCRIPTIONAL REGULATOR LEUO-RELATED"/>
    <property type="match status" value="1"/>
</dbReference>
<dbReference type="InterPro" id="IPR037402">
    <property type="entry name" value="YidZ_PBP2"/>
</dbReference>
<sequence length="302" mass="33182">MIQLDLNLLQTFDALFESRSTTRAADRLGLTQSAVSHALRRLREALDDPLFVRSGRSLQPTARALEMGPEIHAGLVQLRGALASGRFDPATVHRTITLAVGSYFCTLIAPQLIAWARAAAPGITFRLVPLDKELPALLEAGSVDLAMGLFEHVPDRFVTEAVFDDEFVWIAAANHPLVRRRVNLEEIDRFPLLQVGTVHPFGLPSAMIEIRQVSDVAGLQIPRGKVPDSVVYEGTTAIAAVAATDMVAQVPRRLAERVGPTLGTVCLDTRTSGVRFTLSALWHSRLRQDAGIRWLLDQLKRF</sequence>
<organism evidence="6 7">
    <name type="scientific">Stakelama flava</name>
    <dbReference type="NCBI Taxonomy" id="2860338"/>
    <lineage>
        <taxon>Bacteria</taxon>
        <taxon>Pseudomonadati</taxon>
        <taxon>Pseudomonadota</taxon>
        <taxon>Alphaproteobacteria</taxon>
        <taxon>Sphingomonadales</taxon>
        <taxon>Sphingomonadaceae</taxon>
        <taxon>Stakelama</taxon>
    </lineage>
</organism>
<keyword evidence="4" id="KW-0804">Transcription</keyword>
<dbReference type="Pfam" id="PF03466">
    <property type="entry name" value="LysR_substrate"/>
    <property type="match status" value="1"/>
</dbReference>
<name>A0ABS6XP76_9SPHN</name>
<dbReference type="RefSeq" id="WP_219239145.1">
    <property type="nucleotide sequence ID" value="NZ_JAHWZX010000016.1"/>
</dbReference>
<dbReference type="InterPro" id="IPR050389">
    <property type="entry name" value="LysR-type_TF"/>
</dbReference>
<evidence type="ECO:0000313" key="7">
    <source>
        <dbReference type="Proteomes" id="UP001197214"/>
    </source>
</evidence>
<proteinExistence type="inferred from homology"/>
<evidence type="ECO:0000259" key="5">
    <source>
        <dbReference type="PROSITE" id="PS50931"/>
    </source>
</evidence>
<keyword evidence="3" id="KW-0238">DNA-binding</keyword>
<dbReference type="EMBL" id="JAHWZX010000016">
    <property type="protein sequence ID" value="MBW4332024.1"/>
    <property type="molecule type" value="Genomic_DNA"/>
</dbReference>
<evidence type="ECO:0000256" key="1">
    <source>
        <dbReference type="ARBA" id="ARBA00009437"/>
    </source>
</evidence>
<dbReference type="InterPro" id="IPR005119">
    <property type="entry name" value="LysR_subst-bd"/>
</dbReference>
<evidence type="ECO:0000256" key="4">
    <source>
        <dbReference type="ARBA" id="ARBA00023163"/>
    </source>
</evidence>
<comment type="similarity">
    <text evidence="1">Belongs to the LysR transcriptional regulatory family.</text>
</comment>
<gene>
    <name evidence="6" type="ORF">KY084_14230</name>
</gene>
<dbReference type="PROSITE" id="PS50931">
    <property type="entry name" value="HTH_LYSR"/>
    <property type="match status" value="1"/>
</dbReference>
<evidence type="ECO:0000313" key="6">
    <source>
        <dbReference type="EMBL" id="MBW4332024.1"/>
    </source>
</evidence>
<accession>A0ABS6XP76</accession>
<dbReference type="InterPro" id="IPR000847">
    <property type="entry name" value="LysR_HTH_N"/>
</dbReference>
<comment type="caution">
    <text evidence="6">The sequence shown here is derived from an EMBL/GenBank/DDBJ whole genome shotgun (WGS) entry which is preliminary data.</text>
</comment>
<dbReference type="CDD" id="cd08417">
    <property type="entry name" value="PBP2_Nitroaromatics_like"/>
    <property type="match status" value="1"/>
</dbReference>
<dbReference type="Proteomes" id="UP001197214">
    <property type="component" value="Unassembled WGS sequence"/>
</dbReference>
<dbReference type="Pfam" id="PF00126">
    <property type="entry name" value="HTH_1"/>
    <property type="match status" value="1"/>
</dbReference>
<reference evidence="6 7" key="1">
    <citation type="submission" date="2021-07" db="EMBL/GenBank/DDBJ databases">
        <title>Stakelama flava sp. nov., a novel endophytic bacterium isolated from branch of Kandelia candel.</title>
        <authorList>
            <person name="Tuo L."/>
        </authorList>
    </citation>
    <scope>NUCLEOTIDE SEQUENCE [LARGE SCALE GENOMIC DNA]</scope>
    <source>
        <strain evidence="6 7">CBK3Z-3</strain>
    </source>
</reference>
<feature type="domain" description="HTH lysR-type" evidence="5">
    <location>
        <begin position="4"/>
        <end position="61"/>
    </location>
</feature>
<keyword evidence="2" id="KW-0805">Transcription regulation</keyword>
<protein>
    <submittedName>
        <fullName evidence="6">LysR family transcriptional regulator</fullName>
    </submittedName>
</protein>
<evidence type="ECO:0000256" key="3">
    <source>
        <dbReference type="ARBA" id="ARBA00023125"/>
    </source>
</evidence>
<evidence type="ECO:0000256" key="2">
    <source>
        <dbReference type="ARBA" id="ARBA00023015"/>
    </source>
</evidence>
<dbReference type="PANTHER" id="PTHR30118:SF15">
    <property type="entry name" value="TRANSCRIPTIONAL REGULATORY PROTEIN"/>
    <property type="match status" value="1"/>
</dbReference>